<dbReference type="Proteomes" id="UP000271098">
    <property type="component" value="Unassembled WGS sequence"/>
</dbReference>
<dbReference type="WBParaSite" id="GPUH_0002661901-mRNA-1">
    <property type="protein sequence ID" value="GPUH_0002661901-mRNA-1"/>
    <property type="gene ID" value="GPUH_0002661901"/>
</dbReference>
<protein>
    <submittedName>
        <fullName evidence="1 3">Uncharacterized protein</fullName>
    </submittedName>
</protein>
<sequence>MYPLLCTALDSTSLISILPHFQEEINRVNKEAESLQRPAQDENELPPEQAIAQVAMWLPAVGNSAIQMQS</sequence>
<evidence type="ECO:0000313" key="3">
    <source>
        <dbReference type="WBParaSite" id="GPUH_0002661901-mRNA-1"/>
    </source>
</evidence>
<evidence type="ECO:0000313" key="1">
    <source>
        <dbReference type="EMBL" id="VDN45768.1"/>
    </source>
</evidence>
<reference evidence="3" key="1">
    <citation type="submission" date="2016-06" db="UniProtKB">
        <authorList>
            <consortium name="WormBaseParasite"/>
        </authorList>
    </citation>
    <scope>IDENTIFICATION</scope>
</reference>
<gene>
    <name evidence="1" type="ORF">GPUH_LOCUS26589</name>
</gene>
<name>A0A183F048_9BILA</name>
<evidence type="ECO:0000313" key="2">
    <source>
        <dbReference type="Proteomes" id="UP000271098"/>
    </source>
</evidence>
<dbReference type="AlphaFoldDB" id="A0A183F048"/>
<proteinExistence type="predicted"/>
<organism evidence="3">
    <name type="scientific">Gongylonema pulchrum</name>
    <dbReference type="NCBI Taxonomy" id="637853"/>
    <lineage>
        <taxon>Eukaryota</taxon>
        <taxon>Metazoa</taxon>
        <taxon>Ecdysozoa</taxon>
        <taxon>Nematoda</taxon>
        <taxon>Chromadorea</taxon>
        <taxon>Rhabditida</taxon>
        <taxon>Spirurina</taxon>
        <taxon>Spiruromorpha</taxon>
        <taxon>Spiruroidea</taxon>
        <taxon>Gongylonematidae</taxon>
        <taxon>Gongylonema</taxon>
    </lineage>
</organism>
<reference evidence="1 2" key="2">
    <citation type="submission" date="2018-11" db="EMBL/GenBank/DDBJ databases">
        <authorList>
            <consortium name="Pathogen Informatics"/>
        </authorList>
    </citation>
    <scope>NUCLEOTIDE SEQUENCE [LARGE SCALE GENOMIC DNA]</scope>
</reference>
<dbReference type="EMBL" id="UYRT01112122">
    <property type="protein sequence ID" value="VDN45768.1"/>
    <property type="molecule type" value="Genomic_DNA"/>
</dbReference>
<accession>A0A183F048</accession>
<keyword evidence="2" id="KW-1185">Reference proteome</keyword>